<dbReference type="Proteomes" id="UP000335636">
    <property type="component" value="Unassembled WGS sequence"/>
</dbReference>
<evidence type="ECO:0000313" key="2">
    <source>
        <dbReference type="EMBL" id="VTJ89505.1"/>
    </source>
</evidence>
<accession>A0A5E4D5S2</accession>
<feature type="region of interest" description="Disordered" evidence="1">
    <location>
        <begin position="1"/>
        <end position="32"/>
    </location>
</feature>
<reference evidence="2" key="1">
    <citation type="submission" date="2019-04" db="EMBL/GenBank/DDBJ databases">
        <authorList>
            <person name="Alioto T."/>
            <person name="Alioto T."/>
        </authorList>
    </citation>
    <scope>NUCLEOTIDE SEQUENCE [LARGE SCALE GENOMIC DNA]</scope>
</reference>
<organism evidence="2 3">
    <name type="scientific">Marmota monax</name>
    <name type="common">Woodchuck</name>
    <dbReference type="NCBI Taxonomy" id="9995"/>
    <lineage>
        <taxon>Eukaryota</taxon>
        <taxon>Metazoa</taxon>
        <taxon>Chordata</taxon>
        <taxon>Craniata</taxon>
        <taxon>Vertebrata</taxon>
        <taxon>Euteleostomi</taxon>
        <taxon>Mammalia</taxon>
        <taxon>Eutheria</taxon>
        <taxon>Euarchontoglires</taxon>
        <taxon>Glires</taxon>
        <taxon>Rodentia</taxon>
        <taxon>Sciuromorpha</taxon>
        <taxon>Sciuridae</taxon>
        <taxon>Xerinae</taxon>
        <taxon>Marmotini</taxon>
        <taxon>Marmota</taxon>
    </lineage>
</organism>
<feature type="compositionally biased region" description="Low complexity" evidence="1">
    <location>
        <begin position="62"/>
        <end position="77"/>
    </location>
</feature>
<keyword evidence="3" id="KW-1185">Reference proteome</keyword>
<protein>
    <submittedName>
        <fullName evidence="2">Uncharacterized protein</fullName>
    </submittedName>
</protein>
<sequence length="148" mass="15619">MPASRWACSGRGRRPGSSPLARRQIERDSGVCASPSLPGDQLFLSPLVLMKFSPPPLSADIRSLPSGPGPRSSFRRLLSPGPGQLWEPELGRSMLGVCSDKSRLQEAVSAGSYALGQGRSGSRNSAAQCSVYALIRAGSKKHSGTEPE</sequence>
<name>A0A5E4D5S2_MARMO</name>
<dbReference type="AlphaFoldDB" id="A0A5E4D5S2"/>
<dbReference type="EMBL" id="CABDUW010003616">
    <property type="protein sequence ID" value="VTJ89505.1"/>
    <property type="molecule type" value="Genomic_DNA"/>
</dbReference>
<evidence type="ECO:0000313" key="3">
    <source>
        <dbReference type="Proteomes" id="UP000335636"/>
    </source>
</evidence>
<feature type="region of interest" description="Disordered" evidence="1">
    <location>
        <begin position="60"/>
        <end position="82"/>
    </location>
</feature>
<evidence type="ECO:0000256" key="1">
    <source>
        <dbReference type="SAM" id="MobiDB-lite"/>
    </source>
</evidence>
<proteinExistence type="predicted"/>
<comment type="caution">
    <text evidence="2">The sequence shown here is derived from an EMBL/GenBank/DDBJ whole genome shotgun (WGS) entry which is preliminary data.</text>
</comment>
<gene>
    <name evidence="2" type="ORF">MONAX_5E035234</name>
</gene>